<evidence type="ECO:0000256" key="4">
    <source>
        <dbReference type="ARBA" id="ARBA00023136"/>
    </source>
</evidence>
<feature type="compositionally biased region" description="Low complexity" evidence="7">
    <location>
        <begin position="247"/>
        <end position="257"/>
    </location>
</feature>
<dbReference type="Proteomes" id="UP001597326">
    <property type="component" value="Unassembled WGS sequence"/>
</dbReference>
<accession>A0ABW4RT60</accession>
<feature type="transmembrane region" description="Helical" evidence="8">
    <location>
        <begin position="951"/>
        <end position="976"/>
    </location>
</feature>
<feature type="transmembrane region" description="Helical" evidence="8">
    <location>
        <begin position="926"/>
        <end position="945"/>
    </location>
</feature>
<keyword evidence="6" id="KW-0175">Coiled coil</keyword>
<feature type="coiled-coil region" evidence="6">
    <location>
        <begin position="602"/>
        <end position="657"/>
    </location>
</feature>
<dbReference type="Gene3D" id="1.10.287.1490">
    <property type="match status" value="1"/>
</dbReference>
<dbReference type="RefSeq" id="WP_343872138.1">
    <property type="nucleotide sequence ID" value="NZ_BAAAIX010000006.1"/>
</dbReference>
<evidence type="ECO:0000313" key="10">
    <source>
        <dbReference type="EMBL" id="MFD1889411.1"/>
    </source>
</evidence>
<keyword evidence="5" id="KW-0807">Transducer</keyword>
<evidence type="ECO:0000256" key="8">
    <source>
        <dbReference type="SAM" id="Phobius"/>
    </source>
</evidence>
<sequence>MPSSSAAWRGLRARMVSIIGVILLPLLIASGFIWATSGNGARLNQTEAAIVNLDEGSTLGGKPIHLGQTYALELKNQQGPNFTWRYGVSMADAQDGLASGRYSAALVIPPGFSRVLTGTAKGSVEDKATLVVERSPLSGVSDQVVFSQLSGAATHSLASDVTKDYLDDLFVSSSELGESLTATRNMADEARQGADQVTAAARQAQAASGTLDGQATTTTQLAATALGAATTARTTTDAVVTETQQVRTQVSTTTSGSDAQTKAVDQLSGAADDVSRTAGQAATSTRTAAGQAKAAGSQGQATQTSADAVAKAAAANKKAATEYRTKVATAAQQQKNLADELTRQGTALNDYVKGTTTAAGEVQKTVTTLREKVAQPAPQEESARQRRAPEQASVQQQIAAQAKLLRATAEQLKGSRPQAVTIDAEAVTTLQQQANQVATSATSLAKANATVVSSTKSASSNLSSARNGYQAVIEQMSGTREVSYSETVKVKGKLVLPSIPACPRSLDAAACRAYQAGAQAYRGEVIRSNNNGAENVTVKGTTTVSVTPDAARLKSANEAAATAQWQLTTAASAASKNQAALEAQAATARTMAASVEGIATRVNQSNEQLAAARSQYDAAITQLESLAGQLESLGKAVDAGTQDVQELKTELAATLNEKSVDENLGTLATAPKELTAASGASLKTAQENAEQMKAVDADSASAQALAKGTEQVDTTVTSQKAVVEKLQGMLTTLNTGMAELGTTMGGLTTDATAMQKQTSAVSDNAAKTAGQVGQLNRTLEGLQKSIDRAATDSKTAADRAAALQKQVTVLQQSSGVVKATTTTVTTTAQEQAGRIDTLSKKVAASAKLAPSYSEQDRQRLTDIVTTPIGTEQANLFRNVGWVSMLMLLSLWAGSMGMHSLFKPVSDSARTSTTKPLRLLYREMRPAALISIAQAVGLSLLAQAVLHMSAHRWLLVTGAMVLAGFVFAAVNHALLAFLKVFGRLVAVAFALVAGASLVTQAYPQTLDTLSAISPISPALDTVRGLMTGAAGNGTHLAEMLAWLVAGVLFSALAILRAREPEPLRVPTVHEQDTAVPPERV</sequence>
<feature type="transmembrane region" description="Helical" evidence="8">
    <location>
        <begin position="879"/>
        <end position="901"/>
    </location>
</feature>
<reference evidence="11" key="1">
    <citation type="journal article" date="2019" name="Int. J. Syst. Evol. Microbiol.">
        <title>The Global Catalogue of Microorganisms (GCM) 10K type strain sequencing project: providing services to taxonomists for standard genome sequencing and annotation.</title>
        <authorList>
            <consortium name="The Broad Institute Genomics Platform"/>
            <consortium name="The Broad Institute Genome Sequencing Center for Infectious Disease"/>
            <person name="Wu L."/>
            <person name="Ma J."/>
        </authorList>
    </citation>
    <scope>NUCLEOTIDE SEQUENCE [LARGE SCALE GENOMIC DNA]</scope>
    <source>
        <strain evidence="11">CAIM 431</strain>
    </source>
</reference>
<evidence type="ECO:0000256" key="1">
    <source>
        <dbReference type="ARBA" id="ARBA00004141"/>
    </source>
</evidence>
<dbReference type="Pfam" id="PF12698">
    <property type="entry name" value="ABC2_membrane_3"/>
    <property type="match status" value="1"/>
</dbReference>
<dbReference type="PROSITE" id="PS50111">
    <property type="entry name" value="CHEMOTAXIS_TRANSDUC_2"/>
    <property type="match status" value="1"/>
</dbReference>
<feature type="transmembrane region" description="Helical" evidence="8">
    <location>
        <begin position="1038"/>
        <end position="1054"/>
    </location>
</feature>
<evidence type="ECO:0000313" key="11">
    <source>
        <dbReference type="Proteomes" id="UP001597326"/>
    </source>
</evidence>
<feature type="region of interest" description="Disordered" evidence="7">
    <location>
        <begin position="247"/>
        <end position="302"/>
    </location>
</feature>
<comment type="caution">
    <text evidence="10">The sequence shown here is derived from an EMBL/GenBank/DDBJ whole genome shotgun (WGS) entry which is preliminary data.</text>
</comment>
<protein>
    <recommendedName>
        <fullName evidence="9">Methyl-accepting transducer domain-containing protein</fullName>
    </recommendedName>
</protein>
<organism evidence="10 11">
    <name type="scientific">Luteococcus peritonei</name>
    <dbReference type="NCBI Taxonomy" id="88874"/>
    <lineage>
        <taxon>Bacteria</taxon>
        <taxon>Bacillati</taxon>
        <taxon>Actinomycetota</taxon>
        <taxon>Actinomycetes</taxon>
        <taxon>Propionibacteriales</taxon>
        <taxon>Propionibacteriaceae</taxon>
        <taxon>Luteococcus</taxon>
    </lineage>
</organism>
<name>A0ABW4RT60_9ACTN</name>
<gene>
    <name evidence="10" type="ORF">ACFSCS_04305</name>
</gene>
<keyword evidence="2 8" id="KW-0812">Transmembrane</keyword>
<comment type="subcellular location">
    <subcellularLocation>
        <location evidence="1">Membrane</location>
        <topology evidence="1">Multi-pass membrane protein</topology>
    </subcellularLocation>
</comment>
<dbReference type="EMBL" id="JBHUFZ010000009">
    <property type="protein sequence ID" value="MFD1889411.1"/>
    <property type="molecule type" value="Genomic_DNA"/>
</dbReference>
<feature type="domain" description="Methyl-accepting transducer" evidence="9">
    <location>
        <begin position="165"/>
        <end position="406"/>
    </location>
</feature>
<evidence type="ECO:0000256" key="3">
    <source>
        <dbReference type="ARBA" id="ARBA00022989"/>
    </source>
</evidence>
<keyword evidence="4 8" id="KW-0472">Membrane</keyword>
<evidence type="ECO:0000256" key="6">
    <source>
        <dbReference type="SAM" id="Coils"/>
    </source>
</evidence>
<dbReference type="InterPro" id="IPR004089">
    <property type="entry name" value="MCPsignal_dom"/>
</dbReference>
<evidence type="ECO:0000259" key="9">
    <source>
        <dbReference type="PROSITE" id="PS50111"/>
    </source>
</evidence>
<dbReference type="InterPro" id="IPR013525">
    <property type="entry name" value="ABC2_TM"/>
</dbReference>
<feature type="region of interest" description="Disordered" evidence="7">
    <location>
        <begin position="371"/>
        <end position="395"/>
    </location>
</feature>
<evidence type="ECO:0000256" key="5">
    <source>
        <dbReference type="PROSITE-ProRule" id="PRU00284"/>
    </source>
</evidence>
<evidence type="ECO:0000256" key="7">
    <source>
        <dbReference type="SAM" id="MobiDB-lite"/>
    </source>
</evidence>
<feature type="compositionally biased region" description="Low complexity" evidence="7">
    <location>
        <begin position="284"/>
        <end position="302"/>
    </location>
</feature>
<keyword evidence="11" id="KW-1185">Reference proteome</keyword>
<evidence type="ECO:0000256" key="2">
    <source>
        <dbReference type="ARBA" id="ARBA00022692"/>
    </source>
</evidence>
<keyword evidence="3 8" id="KW-1133">Transmembrane helix</keyword>
<proteinExistence type="predicted"/>
<feature type="transmembrane region" description="Helical" evidence="8">
    <location>
        <begin position="983"/>
        <end position="1001"/>
    </location>
</feature>